<dbReference type="Gene3D" id="3.10.450.50">
    <property type="match status" value="1"/>
</dbReference>
<keyword evidence="2" id="KW-0560">Oxidoreductase</keyword>
<protein>
    <submittedName>
        <fullName evidence="3">3-phenylpropionate/cinnamic acid dioxygenase small subunit</fullName>
    </submittedName>
</protein>
<dbReference type="EMBL" id="JACIDX010000002">
    <property type="protein sequence ID" value="MBB3953704.1"/>
    <property type="molecule type" value="Genomic_DNA"/>
</dbReference>
<evidence type="ECO:0000313" key="3">
    <source>
        <dbReference type="EMBL" id="MBB3953704.1"/>
    </source>
</evidence>
<keyword evidence="4" id="KW-1185">Reference proteome</keyword>
<dbReference type="PANTHER" id="PTHR41534:SF1">
    <property type="entry name" value="BLR3401 PROTEIN"/>
    <property type="match status" value="1"/>
</dbReference>
<dbReference type="AlphaFoldDB" id="A0A7W6CFD7"/>
<proteinExistence type="inferred from homology"/>
<comment type="caution">
    <text evidence="3">The sequence shown here is derived from an EMBL/GenBank/DDBJ whole genome shotgun (WGS) entry which is preliminary data.</text>
</comment>
<gene>
    <name evidence="3" type="ORF">GGR38_000631</name>
</gene>
<dbReference type="Proteomes" id="UP000548867">
    <property type="component" value="Unassembled WGS sequence"/>
</dbReference>
<organism evidence="3 4">
    <name type="scientific">Novosphingobium sediminicola</name>
    <dbReference type="NCBI Taxonomy" id="563162"/>
    <lineage>
        <taxon>Bacteria</taxon>
        <taxon>Pseudomonadati</taxon>
        <taxon>Pseudomonadota</taxon>
        <taxon>Alphaproteobacteria</taxon>
        <taxon>Sphingomonadales</taxon>
        <taxon>Sphingomonadaceae</taxon>
        <taxon>Novosphingobium</taxon>
    </lineage>
</organism>
<dbReference type="RefSeq" id="WP_183622558.1">
    <property type="nucleotide sequence ID" value="NZ_JACIDX010000002.1"/>
</dbReference>
<evidence type="ECO:0000256" key="1">
    <source>
        <dbReference type="ARBA" id="ARBA00009570"/>
    </source>
</evidence>
<dbReference type="GO" id="GO:0019380">
    <property type="term" value="P:3-phenylpropionate catabolic process"/>
    <property type="evidence" value="ECO:0007669"/>
    <property type="project" value="TreeGrafter"/>
</dbReference>
<dbReference type="InterPro" id="IPR000391">
    <property type="entry name" value="Rng_hydr_dOase-bsu"/>
</dbReference>
<dbReference type="GO" id="GO:0051213">
    <property type="term" value="F:dioxygenase activity"/>
    <property type="evidence" value="ECO:0007669"/>
    <property type="project" value="UniProtKB-KW"/>
</dbReference>
<accession>A0A7W6CFD7</accession>
<dbReference type="Pfam" id="PF00866">
    <property type="entry name" value="Ring_hydroxyl_B"/>
    <property type="match status" value="1"/>
</dbReference>
<evidence type="ECO:0000313" key="4">
    <source>
        <dbReference type="Proteomes" id="UP000548867"/>
    </source>
</evidence>
<dbReference type="PANTHER" id="PTHR41534">
    <property type="entry name" value="BLR3401 PROTEIN"/>
    <property type="match status" value="1"/>
</dbReference>
<evidence type="ECO:0000256" key="2">
    <source>
        <dbReference type="ARBA" id="ARBA00023002"/>
    </source>
</evidence>
<dbReference type="InterPro" id="IPR032710">
    <property type="entry name" value="NTF2-like_dom_sf"/>
</dbReference>
<keyword evidence="3" id="KW-0223">Dioxygenase</keyword>
<reference evidence="3 4" key="1">
    <citation type="submission" date="2020-08" db="EMBL/GenBank/DDBJ databases">
        <title>Genomic Encyclopedia of Type Strains, Phase IV (KMG-IV): sequencing the most valuable type-strain genomes for metagenomic binning, comparative biology and taxonomic classification.</title>
        <authorList>
            <person name="Goeker M."/>
        </authorList>
    </citation>
    <scope>NUCLEOTIDE SEQUENCE [LARGE SCALE GENOMIC DNA]</scope>
    <source>
        <strain evidence="3 4">DSM 27057</strain>
    </source>
</reference>
<dbReference type="SUPFAM" id="SSF54427">
    <property type="entry name" value="NTF2-like"/>
    <property type="match status" value="1"/>
</dbReference>
<comment type="similarity">
    <text evidence="1">Belongs to the bacterial ring-hydroxylating dioxygenase beta subunit family.</text>
</comment>
<sequence length="161" mass="18024">MTRADLLERVTGFLFEEAAMLDRRDWDSWGALFDPEGTYWLPARADQSDSLEEVSLIYDTALLRRIRLERLKNDDASSLAPGVRSVHHVGNIRLGPVDPGSEDVIVRSCLMVGQWTPSAQTTFHARVTHVLSFDGARLLIRRKRVDLLGAEGPLGDILTIL</sequence>
<name>A0A7W6CFD7_9SPHN</name>